<dbReference type="HOGENOM" id="CLU_1660395_0_0_1"/>
<evidence type="ECO:0000313" key="2">
    <source>
        <dbReference type="Proteomes" id="UP000030641"/>
    </source>
</evidence>
<dbReference type="EMBL" id="KL584752">
    <property type="protein sequence ID" value="KEQ98575.1"/>
    <property type="molecule type" value="Genomic_DNA"/>
</dbReference>
<organism evidence="1 2">
    <name type="scientific">Aureobasidium subglaciale (strain EXF-2481)</name>
    <name type="common">Aureobasidium pullulans var. subglaciale</name>
    <dbReference type="NCBI Taxonomy" id="1043005"/>
    <lineage>
        <taxon>Eukaryota</taxon>
        <taxon>Fungi</taxon>
        <taxon>Dikarya</taxon>
        <taxon>Ascomycota</taxon>
        <taxon>Pezizomycotina</taxon>
        <taxon>Dothideomycetes</taxon>
        <taxon>Dothideomycetidae</taxon>
        <taxon>Dothideales</taxon>
        <taxon>Saccotheciaceae</taxon>
        <taxon>Aureobasidium</taxon>
    </lineage>
</organism>
<accession>A0A074YLK4</accession>
<keyword evidence="2" id="KW-1185">Reference proteome</keyword>
<dbReference type="AlphaFoldDB" id="A0A074YLK4"/>
<dbReference type="Proteomes" id="UP000030641">
    <property type="component" value="Unassembled WGS sequence"/>
</dbReference>
<evidence type="ECO:0000313" key="1">
    <source>
        <dbReference type="EMBL" id="KEQ98575.1"/>
    </source>
</evidence>
<name>A0A074YLK4_AURSE</name>
<sequence>MALSLSQSVSATPWSRVLAGARRVILLQYAYQRSRSGGVKKSSKTPSVVSCLRVATPCRVDFCAAVMTSHMSFLHEVLMSHDLLRRRDFQDGSVSGVSFFSLTIPGEWPFRDANKTVCGTVLPQTKPVPSSIVSIMGLCLRTLDASAAILSAISLGGVS</sequence>
<dbReference type="GeneID" id="25368613"/>
<proteinExistence type="predicted"/>
<dbReference type="InParanoid" id="A0A074YLK4"/>
<dbReference type="RefSeq" id="XP_013347102.1">
    <property type="nucleotide sequence ID" value="XM_013491648.1"/>
</dbReference>
<gene>
    <name evidence="1" type="ORF">AUEXF2481DRAFT_496024</name>
</gene>
<reference evidence="1 2" key="1">
    <citation type="journal article" date="2014" name="BMC Genomics">
        <title>Genome sequencing of four Aureobasidium pullulans varieties: biotechnological potential, stress tolerance, and description of new species.</title>
        <authorList>
            <person name="Gostin Ar C."/>
            <person name="Ohm R.A."/>
            <person name="Kogej T."/>
            <person name="Sonjak S."/>
            <person name="Turk M."/>
            <person name="Zajc J."/>
            <person name="Zalar P."/>
            <person name="Grube M."/>
            <person name="Sun H."/>
            <person name="Han J."/>
            <person name="Sharma A."/>
            <person name="Chiniquy J."/>
            <person name="Ngan C.Y."/>
            <person name="Lipzen A."/>
            <person name="Barry K."/>
            <person name="Grigoriev I.V."/>
            <person name="Gunde-Cimerman N."/>
        </authorList>
    </citation>
    <scope>NUCLEOTIDE SEQUENCE [LARGE SCALE GENOMIC DNA]</scope>
    <source>
        <strain evidence="1 2">EXF-2481</strain>
    </source>
</reference>
<protein>
    <submittedName>
        <fullName evidence="1">Uncharacterized protein</fullName>
    </submittedName>
</protein>